<dbReference type="InterPro" id="IPR008925">
    <property type="entry name" value="aa_tRNA-synth_I_cd-bd_sf"/>
</dbReference>
<dbReference type="PANTHER" id="PTHR43311:SF2">
    <property type="entry name" value="GLUTAMATE--TRNA LIGASE, MITOCHONDRIAL-RELATED"/>
    <property type="match status" value="1"/>
</dbReference>
<dbReference type="NCBIfam" id="TIGR00464">
    <property type="entry name" value="gltX_bact"/>
    <property type="match status" value="1"/>
</dbReference>
<dbReference type="RefSeq" id="XP_066706336.1">
    <property type="nucleotide sequence ID" value="XM_066837443.1"/>
</dbReference>
<dbReference type="InterPro" id="IPR020751">
    <property type="entry name" value="aa-tRNA-synth_I_codon-bd_sub2"/>
</dbReference>
<evidence type="ECO:0000259" key="10">
    <source>
        <dbReference type="Pfam" id="PF00749"/>
    </source>
</evidence>
<keyword evidence="12" id="KW-1185">Reference proteome</keyword>
<dbReference type="EC" id="6.1.1.17" evidence="2"/>
<dbReference type="GeneID" id="92070505"/>
<evidence type="ECO:0000256" key="5">
    <source>
        <dbReference type="ARBA" id="ARBA00022840"/>
    </source>
</evidence>
<evidence type="ECO:0000256" key="9">
    <source>
        <dbReference type="RuleBase" id="RU363037"/>
    </source>
</evidence>
<dbReference type="CDD" id="cd00808">
    <property type="entry name" value="GluRS_core"/>
    <property type="match status" value="1"/>
</dbReference>
<dbReference type="InterPro" id="IPR020058">
    <property type="entry name" value="Glu/Gln-tRNA-synth_Ib_cat-dom"/>
</dbReference>
<dbReference type="SUPFAM" id="SSF52374">
    <property type="entry name" value="Nucleotidylyl transferase"/>
    <property type="match status" value="1"/>
</dbReference>
<dbReference type="GO" id="GO:0016874">
    <property type="term" value="F:ligase activity"/>
    <property type="evidence" value="ECO:0007669"/>
    <property type="project" value="UniProtKB-KW"/>
</dbReference>
<dbReference type="PRINTS" id="PR00987">
    <property type="entry name" value="TRNASYNTHGLU"/>
</dbReference>
<dbReference type="InterPro" id="IPR049940">
    <property type="entry name" value="GluQ/Sye"/>
</dbReference>
<name>A0ABR1QWE3_9PEZI</name>
<dbReference type="PANTHER" id="PTHR43311">
    <property type="entry name" value="GLUTAMATE--TRNA LIGASE"/>
    <property type="match status" value="1"/>
</dbReference>
<dbReference type="Proteomes" id="UP001391051">
    <property type="component" value="Unassembled WGS sequence"/>
</dbReference>
<dbReference type="InterPro" id="IPR000924">
    <property type="entry name" value="Glu/Gln-tRNA-synth"/>
</dbReference>
<dbReference type="Pfam" id="PF00749">
    <property type="entry name" value="tRNA-synt_1c"/>
    <property type="match status" value="1"/>
</dbReference>
<accession>A0ABR1QWE3</accession>
<keyword evidence="7 9" id="KW-0030">Aminoacyl-tRNA synthetase</keyword>
<keyword evidence="3 9" id="KW-0436">Ligase</keyword>
<evidence type="ECO:0000256" key="7">
    <source>
        <dbReference type="ARBA" id="ARBA00023146"/>
    </source>
</evidence>
<dbReference type="InterPro" id="IPR033910">
    <property type="entry name" value="GluRS_core"/>
</dbReference>
<dbReference type="SUPFAM" id="SSF48163">
    <property type="entry name" value="An anticodon-binding domain of class I aminoacyl-tRNA synthetases"/>
    <property type="match status" value="1"/>
</dbReference>
<comment type="similarity">
    <text evidence="1">Belongs to the class-I aminoacyl-tRNA synthetase family. Glutamate--tRNA ligase type 1 subfamily.</text>
</comment>
<evidence type="ECO:0000256" key="3">
    <source>
        <dbReference type="ARBA" id="ARBA00022598"/>
    </source>
</evidence>
<dbReference type="InterPro" id="IPR014729">
    <property type="entry name" value="Rossmann-like_a/b/a_fold"/>
</dbReference>
<dbReference type="Gene3D" id="3.40.50.620">
    <property type="entry name" value="HUPs"/>
    <property type="match status" value="1"/>
</dbReference>
<keyword evidence="6 9" id="KW-0648">Protein biosynthesis</keyword>
<evidence type="ECO:0000256" key="4">
    <source>
        <dbReference type="ARBA" id="ARBA00022741"/>
    </source>
</evidence>
<dbReference type="InterPro" id="IPR004527">
    <property type="entry name" value="Glu-tRNA-ligase_bac/mito"/>
</dbReference>
<dbReference type="EMBL" id="JAQQWE010000001">
    <property type="protein sequence ID" value="KAK7966944.1"/>
    <property type="molecule type" value="Genomic_DNA"/>
</dbReference>
<evidence type="ECO:0000256" key="8">
    <source>
        <dbReference type="ARBA" id="ARBA00030865"/>
    </source>
</evidence>
<keyword evidence="4 9" id="KW-0547">Nucleotide-binding</keyword>
<dbReference type="Gene3D" id="1.10.10.350">
    <property type="match status" value="1"/>
</dbReference>
<evidence type="ECO:0000256" key="2">
    <source>
        <dbReference type="ARBA" id="ARBA00012835"/>
    </source>
</evidence>
<evidence type="ECO:0000313" key="12">
    <source>
        <dbReference type="Proteomes" id="UP001391051"/>
    </source>
</evidence>
<feature type="domain" description="Glutamyl/glutaminyl-tRNA synthetase class Ib catalytic" evidence="10">
    <location>
        <begin position="57"/>
        <end position="368"/>
    </location>
</feature>
<evidence type="ECO:0000256" key="6">
    <source>
        <dbReference type="ARBA" id="ARBA00022917"/>
    </source>
</evidence>
<gene>
    <name evidence="11" type="ORF">PG986_001221</name>
</gene>
<evidence type="ECO:0000313" key="11">
    <source>
        <dbReference type="EMBL" id="KAK7966944.1"/>
    </source>
</evidence>
<comment type="caution">
    <text evidence="11">The sequence shown here is derived from an EMBL/GenBank/DDBJ whole genome shotgun (WGS) entry which is preliminary data.</text>
</comment>
<protein>
    <recommendedName>
        <fullName evidence="2">glutamate--tRNA ligase</fullName>
        <ecNumber evidence="2">6.1.1.17</ecNumber>
    </recommendedName>
    <alternativeName>
        <fullName evidence="8">Glutamyl-tRNA synthetase</fullName>
    </alternativeName>
</protein>
<evidence type="ECO:0000256" key="1">
    <source>
        <dbReference type="ARBA" id="ARBA00007894"/>
    </source>
</evidence>
<sequence length="632" mass="70827">MRNMQHVGGPLRRMLPRAQLLAAGRTTIFKRFAFAGRPEKVEQKLNQARALPTTPARTRFAPSPTGYLHLGSLRTALFNYLLAKATGGQFLLRLEDTDQVSNIPSYLSDAEQRLYEDMKWAGLQWDEGPDIGGEFGPYKQSDRLPIYRQHVKELLDQDKAYRCFCSPERLDEIKKLAMANGEEMTGYDGHCSHIPVPESERRAASGEAHCVRFKTHGSSGNFKPLFSDLVYGAYKPPPGSVDDFIIMKRDGFPTYHFANVVDDHLMEITHVIRGAEWLVSTPRHVGLYDAFGWKSPTFAHVGLLTDQNKQKLSKRHGDIDIASYRNKGYLPEGLLNYVVLLGWSPGKGTKGTSEVMDLQQMVEKFHLRFTRGDIRVSNKLDFLNNKHKSKFLAQSPEDLQAQVVPPLALAIRNLEKERDHLSTGPAPPQLSENIDNDNVAATLGQFVPAMATAGDDAAGLDYNAAYIGKVFELDQKTYVNAASYVKRTRYLFWTVPTELYRQTLHEGLRDVRCLFVRSPAAAAAENGAMEHQHTDSEMDAAGIAGLFADALRDIPADESSWTKECLEEVLNPLIKSIYGMRTSPETEEPWGFHMLRWFLCALQPGPALIPSMVVLGKTETMNRIQRAIDSIA</sequence>
<dbReference type="HAMAP" id="MF_00022">
    <property type="entry name" value="Glu_tRNA_synth_type1"/>
    <property type="match status" value="1"/>
</dbReference>
<keyword evidence="5 9" id="KW-0067">ATP-binding</keyword>
<reference evidence="11 12" key="1">
    <citation type="submission" date="2023-01" db="EMBL/GenBank/DDBJ databases">
        <title>Analysis of 21 Apiospora genomes using comparative genomics revels a genus with tremendous synthesis potential of carbohydrate active enzymes and secondary metabolites.</title>
        <authorList>
            <person name="Sorensen T."/>
        </authorList>
    </citation>
    <scope>NUCLEOTIDE SEQUENCE [LARGE SCALE GENOMIC DNA]</scope>
    <source>
        <strain evidence="11 12">CBS 24483</strain>
    </source>
</reference>
<organism evidence="11 12">
    <name type="scientific">Apiospora aurea</name>
    <dbReference type="NCBI Taxonomy" id="335848"/>
    <lineage>
        <taxon>Eukaryota</taxon>
        <taxon>Fungi</taxon>
        <taxon>Dikarya</taxon>
        <taxon>Ascomycota</taxon>
        <taxon>Pezizomycotina</taxon>
        <taxon>Sordariomycetes</taxon>
        <taxon>Xylariomycetidae</taxon>
        <taxon>Amphisphaeriales</taxon>
        <taxon>Apiosporaceae</taxon>
        <taxon>Apiospora</taxon>
    </lineage>
</organism>
<proteinExistence type="inferred from homology"/>